<proteinExistence type="predicted"/>
<evidence type="ECO:0000313" key="1">
    <source>
        <dbReference type="EMBL" id="CAB3804771.1"/>
    </source>
</evidence>
<dbReference type="AlphaFoldDB" id="A0A6S7D2V4"/>
<name>A0A6S7D2V4_9BURK</name>
<gene>
    <name evidence="1" type="ORF">LMG28138_05570</name>
</gene>
<dbReference type="Proteomes" id="UP000494115">
    <property type="component" value="Unassembled WGS sequence"/>
</dbReference>
<reference evidence="1 2" key="1">
    <citation type="submission" date="2020-04" db="EMBL/GenBank/DDBJ databases">
        <authorList>
            <person name="De Canck E."/>
        </authorList>
    </citation>
    <scope>NUCLEOTIDE SEQUENCE [LARGE SCALE GENOMIC DNA]</scope>
    <source>
        <strain evidence="1 2">LMG 28138</strain>
    </source>
</reference>
<organism evidence="1 2">
    <name type="scientific">Pararobbsia alpina</name>
    <dbReference type="NCBI Taxonomy" id="621374"/>
    <lineage>
        <taxon>Bacteria</taxon>
        <taxon>Pseudomonadati</taxon>
        <taxon>Pseudomonadota</taxon>
        <taxon>Betaproteobacteria</taxon>
        <taxon>Burkholderiales</taxon>
        <taxon>Burkholderiaceae</taxon>
        <taxon>Pararobbsia</taxon>
    </lineage>
</organism>
<accession>A0A6S7D2V4</accession>
<evidence type="ECO:0000313" key="2">
    <source>
        <dbReference type="Proteomes" id="UP000494115"/>
    </source>
</evidence>
<dbReference type="EMBL" id="CADIKM010000067">
    <property type="protein sequence ID" value="CAB3804771.1"/>
    <property type="molecule type" value="Genomic_DNA"/>
</dbReference>
<dbReference type="RefSeq" id="WP_175108117.1">
    <property type="nucleotide sequence ID" value="NZ_CADIKM010000067.1"/>
</dbReference>
<sequence>MQTTSILRHPVFVDGANYNGTPNMVRTPFLLQLEWFEKRGLIPAGRILHGLPHPSGANAERIAYFLGRKARCPFCKN</sequence>
<protein>
    <submittedName>
        <fullName evidence="1">Uncharacterized protein</fullName>
    </submittedName>
</protein>
<keyword evidence="2" id="KW-1185">Reference proteome</keyword>